<dbReference type="AlphaFoldDB" id="A0A414RB00"/>
<evidence type="ECO:0000256" key="1">
    <source>
        <dbReference type="SAM" id="Phobius"/>
    </source>
</evidence>
<evidence type="ECO:0000313" key="2">
    <source>
        <dbReference type="EMBL" id="RHF90137.1"/>
    </source>
</evidence>
<proteinExistence type="predicted"/>
<sequence>MNKLCRTYIRKVKLLFPVMGKYERKYIKAITINVNDYLADVPESTIDDLYKEFGTPKDIIDSYYSTVNTDDVIKKIRISKYIKLLLILLTICLFSLTIMKIYIQYEGHKVFMEEQIHSEETIIE</sequence>
<evidence type="ECO:0000313" key="3">
    <source>
        <dbReference type="Proteomes" id="UP000286186"/>
    </source>
</evidence>
<dbReference type="Pfam" id="PF19615">
    <property type="entry name" value="DUF6120"/>
    <property type="match status" value="1"/>
</dbReference>
<keyword evidence="1" id="KW-0812">Transmembrane</keyword>
<keyword evidence="1" id="KW-1133">Transmembrane helix</keyword>
<dbReference type="Proteomes" id="UP000286186">
    <property type="component" value="Unassembled WGS sequence"/>
</dbReference>
<keyword evidence="1" id="KW-0472">Membrane</keyword>
<protein>
    <submittedName>
        <fullName evidence="2">Uncharacterized protein</fullName>
    </submittedName>
</protein>
<accession>A0A414RB00</accession>
<name>A0A414RB00_9FIRM</name>
<reference evidence="2 3" key="1">
    <citation type="submission" date="2018-08" db="EMBL/GenBank/DDBJ databases">
        <title>A genome reference for cultivated species of the human gut microbiota.</title>
        <authorList>
            <person name="Zou Y."/>
            <person name="Xue W."/>
            <person name="Luo G."/>
        </authorList>
    </citation>
    <scope>NUCLEOTIDE SEQUENCE [LARGE SCALE GENOMIC DNA]</scope>
    <source>
        <strain evidence="2 3">AM23-22</strain>
    </source>
</reference>
<feature type="transmembrane region" description="Helical" evidence="1">
    <location>
        <begin position="84"/>
        <end position="103"/>
    </location>
</feature>
<organism evidence="2 3">
    <name type="scientific">Eubacterium ventriosum</name>
    <dbReference type="NCBI Taxonomy" id="39496"/>
    <lineage>
        <taxon>Bacteria</taxon>
        <taxon>Bacillati</taxon>
        <taxon>Bacillota</taxon>
        <taxon>Clostridia</taxon>
        <taxon>Eubacteriales</taxon>
        <taxon>Eubacteriaceae</taxon>
        <taxon>Eubacterium</taxon>
    </lineage>
</organism>
<comment type="caution">
    <text evidence="2">The sequence shown here is derived from an EMBL/GenBank/DDBJ whole genome shotgun (WGS) entry which is preliminary data.</text>
</comment>
<dbReference type="EMBL" id="QRHR01000002">
    <property type="protein sequence ID" value="RHF90137.1"/>
    <property type="molecule type" value="Genomic_DNA"/>
</dbReference>
<dbReference type="RefSeq" id="WP_118231275.1">
    <property type="nucleotide sequence ID" value="NZ_JBGLBX010000003.1"/>
</dbReference>
<gene>
    <name evidence="2" type="ORF">DW652_02240</name>
</gene>
<dbReference type="InterPro" id="IPR046123">
    <property type="entry name" value="DUF6120"/>
</dbReference>